<dbReference type="InterPro" id="IPR003961">
    <property type="entry name" value="FN3_dom"/>
</dbReference>
<evidence type="ECO:0000313" key="3">
    <source>
        <dbReference type="Proteomes" id="UP001331761"/>
    </source>
</evidence>
<feature type="domain" description="Fibronectin type-III" evidence="1">
    <location>
        <begin position="27"/>
        <end position="64"/>
    </location>
</feature>
<dbReference type="InterPro" id="IPR013783">
    <property type="entry name" value="Ig-like_fold"/>
</dbReference>
<feature type="non-terminal residue" evidence="2">
    <location>
        <position position="64"/>
    </location>
</feature>
<protein>
    <recommendedName>
        <fullName evidence="1">Fibronectin type-III domain-containing protein</fullName>
    </recommendedName>
</protein>
<reference evidence="2 3" key="1">
    <citation type="submission" date="2019-10" db="EMBL/GenBank/DDBJ databases">
        <title>Assembly and Annotation for the nematode Trichostrongylus colubriformis.</title>
        <authorList>
            <person name="Martin J."/>
        </authorList>
    </citation>
    <scope>NUCLEOTIDE SEQUENCE [LARGE SCALE GENOMIC DNA]</scope>
    <source>
        <strain evidence="2">G859</strain>
        <tissue evidence="2">Whole worm</tissue>
    </source>
</reference>
<sequence length="64" mass="7030">MEADNGFGRSPPARHVFITDDSVPSSAPAHIQVNPAVGAPSITVFWRRPNTTSGQITQYHLYHK</sequence>
<dbReference type="EMBL" id="WIXE01006259">
    <property type="protein sequence ID" value="KAK5981446.1"/>
    <property type="molecule type" value="Genomic_DNA"/>
</dbReference>
<dbReference type="InterPro" id="IPR036116">
    <property type="entry name" value="FN3_sf"/>
</dbReference>
<comment type="caution">
    <text evidence="2">The sequence shown here is derived from an EMBL/GenBank/DDBJ whole genome shotgun (WGS) entry which is preliminary data.</text>
</comment>
<evidence type="ECO:0000313" key="2">
    <source>
        <dbReference type="EMBL" id="KAK5981446.1"/>
    </source>
</evidence>
<dbReference type="Gene3D" id="2.60.40.10">
    <property type="entry name" value="Immunoglobulins"/>
    <property type="match status" value="1"/>
</dbReference>
<dbReference type="SUPFAM" id="SSF49265">
    <property type="entry name" value="Fibronectin type III"/>
    <property type="match status" value="1"/>
</dbReference>
<dbReference type="AlphaFoldDB" id="A0AAN8FLM3"/>
<evidence type="ECO:0000259" key="1">
    <source>
        <dbReference type="PROSITE" id="PS50853"/>
    </source>
</evidence>
<name>A0AAN8FLM3_TRICO</name>
<accession>A0AAN8FLM3</accession>
<proteinExistence type="predicted"/>
<keyword evidence="3" id="KW-1185">Reference proteome</keyword>
<dbReference type="Proteomes" id="UP001331761">
    <property type="component" value="Unassembled WGS sequence"/>
</dbReference>
<dbReference type="PROSITE" id="PS50853">
    <property type="entry name" value="FN3"/>
    <property type="match status" value="1"/>
</dbReference>
<organism evidence="2 3">
    <name type="scientific">Trichostrongylus colubriformis</name>
    <name type="common">Black scour worm</name>
    <dbReference type="NCBI Taxonomy" id="6319"/>
    <lineage>
        <taxon>Eukaryota</taxon>
        <taxon>Metazoa</taxon>
        <taxon>Ecdysozoa</taxon>
        <taxon>Nematoda</taxon>
        <taxon>Chromadorea</taxon>
        <taxon>Rhabditida</taxon>
        <taxon>Rhabditina</taxon>
        <taxon>Rhabditomorpha</taxon>
        <taxon>Strongyloidea</taxon>
        <taxon>Trichostrongylidae</taxon>
        <taxon>Trichostrongylus</taxon>
    </lineage>
</organism>
<gene>
    <name evidence="2" type="ORF">GCK32_021778</name>
</gene>
<dbReference type="CDD" id="cd00063">
    <property type="entry name" value="FN3"/>
    <property type="match status" value="1"/>
</dbReference>